<evidence type="ECO:0000313" key="5">
    <source>
        <dbReference type="Proteomes" id="UP001642484"/>
    </source>
</evidence>
<organism evidence="4 5">
    <name type="scientific">Durusdinium trenchii</name>
    <dbReference type="NCBI Taxonomy" id="1381693"/>
    <lineage>
        <taxon>Eukaryota</taxon>
        <taxon>Sar</taxon>
        <taxon>Alveolata</taxon>
        <taxon>Dinophyceae</taxon>
        <taxon>Suessiales</taxon>
        <taxon>Symbiodiniaceae</taxon>
        <taxon>Durusdinium</taxon>
    </lineage>
</organism>
<dbReference type="Gene3D" id="2.60.40.10">
    <property type="entry name" value="Immunoglobulins"/>
    <property type="match status" value="1"/>
</dbReference>
<keyword evidence="1" id="KW-0175">Coiled coil</keyword>
<feature type="coiled-coil region" evidence="1">
    <location>
        <begin position="150"/>
        <end position="205"/>
    </location>
</feature>
<feature type="compositionally biased region" description="Basic and acidic residues" evidence="2">
    <location>
        <begin position="286"/>
        <end position="296"/>
    </location>
</feature>
<dbReference type="InterPro" id="IPR002044">
    <property type="entry name" value="CBM20"/>
</dbReference>
<evidence type="ECO:0000259" key="3">
    <source>
        <dbReference type="PROSITE" id="PS51166"/>
    </source>
</evidence>
<dbReference type="SUPFAM" id="SSF49452">
    <property type="entry name" value="Starch-binding domain-like"/>
    <property type="match status" value="1"/>
</dbReference>
<name>A0ABP0NW73_9DINO</name>
<reference evidence="4 5" key="1">
    <citation type="submission" date="2024-02" db="EMBL/GenBank/DDBJ databases">
        <authorList>
            <person name="Chen Y."/>
            <person name="Shah S."/>
            <person name="Dougan E. K."/>
            <person name="Thang M."/>
            <person name="Chan C."/>
        </authorList>
    </citation>
    <scope>NUCLEOTIDE SEQUENCE [LARGE SCALE GENOMIC DNA]</scope>
</reference>
<comment type="caution">
    <text evidence="4">The sequence shown here is derived from an EMBL/GenBank/DDBJ whole genome shotgun (WGS) entry which is preliminary data.</text>
</comment>
<dbReference type="EMBL" id="CAXAMN010022217">
    <property type="protein sequence ID" value="CAK9067432.1"/>
    <property type="molecule type" value="Genomic_DNA"/>
</dbReference>
<dbReference type="Proteomes" id="UP001642484">
    <property type="component" value="Unassembled WGS sequence"/>
</dbReference>
<dbReference type="SMART" id="SM01065">
    <property type="entry name" value="CBM_2"/>
    <property type="match status" value="1"/>
</dbReference>
<proteinExistence type="predicted"/>
<evidence type="ECO:0000313" key="4">
    <source>
        <dbReference type="EMBL" id="CAK9067432.1"/>
    </source>
</evidence>
<feature type="region of interest" description="Disordered" evidence="2">
    <location>
        <begin position="283"/>
        <end position="357"/>
    </location>
</feature>
<feature type="domain" description="CBM20" evidence="3">
    <location>
        <begin position="1"/>
        <end position="107"/>
    </location>
</feature>
<keyword evidence="5" id="KW-1185">Reference proteome</keyword>
<protein>
    <recommendedName>
        <fullName evidence="3">CBM20 domain-containing protein</fullName>
    </recommendedName>
</protein>
<gene>
    <name evidence="4" type="ORF">CCMP2556_LOCUS33135</name>
</gene>
<evidence type="ECO:0000256" key="2">
    <source>
        <dbReference type="SAM" id="MobiDB-lite"/>
    </source>
</evidence>
<dbReference type="PROSITE" id="PS51166">
    <property type="entry name" value="CBM20"/>
    <property type="match status" value="1"/>
</dbReference>
<dbReference type="Pfam" id="PF00686">
    <property type="entry name" value="CBM_20"/>
    <property type="match status" value="1"/>
</dbReference>
<dbReference type="InterPro" id="IPR013784">
    <property type="entry name" value="Carb-bd-like_fold"/>
</dbReference>
<accession>A0ABP0NW73</accession>
<dbReference type="InterPro" id="IPR013783">
    <property type="entry name" value="Ig-like_fold"/>
</dbReference>
<sequence>MWVRHRFVVSVKDAKPGDRVFVVGSVGQLGHWKMHGARELKTQQGLFPKWQVEVEMEQAPFEYKYVWQHAKGGHLEWENITNRIYSLQGPLEVAEFNRNESVTPAGSYVCFHGYYAHAEWAQQEFASLKFEVSQLRDTMQMQAKDTEQWRTRYEENVTCLERQRALMEEEKEELRKQLVRQARRIQDLERERDIRQEKETQLETRVVSLLDLLRTCQADLEAQKRSTDRLRRDLSDFRALVPEAEELKMEINEALMQDMPKIVASLVGEMGCNAAHTLTQTNAEQEDAKEYSDATPHELQAAPRPPPPGPSFGANLEPDPATNPTARKKEPQQPPTLGERRQIIFDTPPHPEDEEASRLTQRAVDELMSLWKGSQEEKAKLLKNINLRLHPDKGGSDEAMIWFEAWKARHRAWYLRGPVHTPTGCCKQQRAG</sequence>
<evidence type="ECO:0000256" key="1">
    <source>
        <dbReference type="SAM" id="Coils"/>
    </source>
</evidence>